<feature type="domain" description="DHFR" evidence="8">
    <location>
        <begin position="1"/>
        <end position="157"/>
    </location>
</feature>
<proteinExistence type="inferred from homology"/>
<evidence type="ECO:0000256" key="6">
    <source>
        <dbReference type="ARBA" id="ARBA00023002"/>
    </source>
</evidence>
<dbReference type="AlphaFoldDB" id="A0A449A6C8"/>
<reference evidence="9 10" key="1">
    <citation type="submission" date="2019-01" db="EMBL/GenBank/DDBJ databases">
        <authorList>
            <consortium name="Pathogen Informatics"/>
        </authorList>
    </citation>
    <scope>NUCLEOTIDE SEQUENCE [LARGE SCALE GENOMIC DNA]</scope>
    <source>
        <strain evidence="9 10">NCTC10166</strain>
    </source>
</reference>
<dbReference type="PRINTS" id="PR00070">
    <property type="entry name" value="DHFR"/>
</dbReference>
<keyword evidence="6 9" id="KW-0560">Oxidoreductase</keyword>
<dbReference type="PROSITE" id="PS51330">
    <property type="entry name" value="DHFR_2"/>
    <property type="match status" value="1"/>
</dbReference>
<gene>
    <name evidence="9" type="primary">folA</name>
    <name evidence="9" type="ORF">NCTC10166_00826</name>
</gene>
<evidence type="ECO:0000256" key="5">
    <source>
        <dbReference type="ARBA" id="ARBA00022857"/>
    </source>
</evidence>
<organism evidence="9 10">
    <name type="scientific">Mesomycoplasma neurolyticum</name>
    <dbReference type="NCBI Taxonomy" id="2120"/>
    <lineage>
        <taxon>Bacteria</taxon>
        <taxon>Bacillati</taxon>
        <taxon>Mycoplasmatota</taxon>
        <taxon>Mycoplasmoidales</taxon>
        <taxon>Metamycoplasmataceae</taxon>
        <taxon>Mesomycoplasma</taxon>
    </lineage>
</organism>
<dbReference type="Proteomes" id="UP000289440">
    <property type="component" value="Chromosome"/>
</dbReference>
<evidence type="ECO:0000256" key="3">
    <source>
        <dbReference type="ARBA" id="ARBA00012856"/>
    </source>
</evidence>
<dbReference type="UniPathway" id="UPA00077">
    <property type="reaction ID" value="UER00158"/>
</dbReference>
<dbReference type="EC" id="1.5.1.3" evidence="3"/>
<dbReference type="Gene3D" id="3.40.430.10">
    <property type="entry name" value="Dihydrofolate Reductase, subunit A"/>
    <property type="match status" value="1"/>
</dbReference>
<dbReference type="KEGG" id="mnu:NCTC10166_00826"/>
<sequence length="157" mass="18860">MIIAIWAMTKDGLIGKDNQMPWYIKEEFQHFRNTTLNKTLLMGKNTFFSLPKILDNRKMFVLSHEKDFKIDHPDVEVVYDYKELIKKYKNNPNEDLYITGGLYVYQQLIPLCDKLIVSIVEGNYEGNKYLKVDFSNFYQHKDPVKYQKFTVFYYKKK</sequence>
<dbReference type="GO" id="GO:0004146">
    <property type="term" value="F:dihydrofolate reductase activity"/>
    <property type="evidence" value="ECO:0007669"/>
    <property type="project" value="UniProtKB-EC"/>
</dbReference>
<evidence type="ECO:0000313" key="10">
    <source>
        <dbReference type="Proteomes" id="UP000289440"/>
    </source>
</evidence>
<accession>A0A449A6C8</accession>
<dbReference type="SUPFAM" id="SSF53597">
    <property type="entry name" value="Dihydrofolate reductase-like"/>
    <property type="match status" value="1"/>
</dbReference>
<evidence type="ECO:0000256" key="1">
    <source>
        <dbReference type="ARBA" id="ARBA00004903"/>
    </source>
</evidence>
<protein>
    <recommendedName>
        <fullName evidence="3">dihydrofolate reductase</fullName>
        <ecNumber evidence="3">1.5.1.3</ecNumber>
    </recommendedName>
</protein>
<dbReference type="GO" id="GO:0046655">
    <property type="term" value="P:folic acid metabolic process"/>
    <property type="evidence" value="ECO:0007669"/>
    <property type="project" value="TreeGrafter"/>
</dbReference>
<dbReference type="GO" id="GO:0006730">
    <property type="term" value="P:one-carbon metabolic process"/>
    <property type="evidence" value="ECO:0007669"/>
    <property type="project" value="UniProtKB-KW"/>
</dbReference>
<dbReference type="GO" id="GO:0005829">
    <property type="term" value="C:cytosol"/>
    <property type="evidence" value="ECO:0007669"/>
    <property type="project" value="TreeGrafter"/>
</dbReference>
<evidence type="ECO:0000259" key="8">
    <source>
        <dbReference type="PROSITE" id="PS51330"/>
    </source>
</evidence>
<dbReference type="EMBL" id="LR214951">
    <property type="protein sequence ID" value="VEU59840.1"/>
    <property type="molecule type" value="Genomic_DNA"/>
</dbReference>
<keyword evidence="4" id="KW-0554">One-carbon metabolism</keyword>
<comment type="pathway">
    <text evidence="1">Cofactor biosynthesis; tetrahydrofolate biosynthesis; 5,6,7,8-tetrahydrofolate from 7,8-dihydrofolate: step 1/1.</text>
</comment>
<evidence type="ECO:0000256" key="7">
    <source>
        <dbReference type="RuleBase" id="RU004474"/>
    </source>
</evidence>
<dbReference type="GO" id="GO:0046654">
    <property type="term" value="P:tetrahydrofolate biosynthetic process"/>
    <property type="evidence" value="ECO:0007669"/>
    <property type="project" value="UniProtKB-UniPathway"/>
</dbReference>
<comment type="similarity">
    <text evidence="2 7">Belongs to the dihydrofolate reductase family.</text>
</comment>
<evidence type="ECO:0000313" key="9">
    <source>
        <dbReference type="EMBL" id="VEU59840.1"/>
    </source>
</evidence>
<dbReference type="InterPro" id="IPR001796">
    <property type="entry name" value="DHFR_dom"/>
</dbReference>
<dbReference type="InterPro" id="IPR024072">
    <property type="entry name" value="DHFR-like_dom_sf"/>
</dbReference>
<keyword evidence="10" id="KW-1185">Reference proteome</keyword>
<name>A0A449A6C8_9BACT</name>
<dbReference type="PROSITE" id="PS00075">
    <property type="entry name" value="DHFR_1"/>
    <property type="match status" value="1"/>
</dbReference>
<dbReference type="PANTHER" id="PTHR48069:SF3">
    <property type="entry name" value="DIHYDROFOLATE REDUCTASE"/>
    <property type="match status" value="1"/>
</dbReference>
<dbReference type="InterPro" id="IPR017925">
    <property type="entry name" value="DHFR_CS"/>
</dbReference>
<evidence type="ECO:0000256" key="2">
    <source>
        <dbReference type="ARBA" id="ARBA00009539"/>
    </source>
</evidence>
<dbReference type="Pfam" id="PF00186">
    <property type="entry name" value="DHFR_1"/>
    <property type="match status" value="1"/>
</dbReference>
<evidence type="ECO:0000256" key="4">
    <source>
        <dbReference type="ARBA" id="ARBA00022563"/>
    </source>
</evidence>
<keyword evidence="5" id="KW-0521">NADP</keyword>
<dbReference type="CDD" id="cd00209">
    <property type="entry name" value="DHFR"/>
    <property type="match status" value="1"/>
</dbReference>
<dbReference type="OrthoDB" id="9804315at2"/>
<dbReference type="GO" id="GO:0050661">
    <property type="term" value="F:NADP binding"/>
    <property type="evidence" value="ECO:0007669"/>
    <property type="project" value="InterPro"/>
</dbReference>
<dbReference type="RefSeq" id="WP_129720203.1">
    <property type="nucleotide sequence ID" value="NZ_LR214951.1"/>
</dbReference>
<dbReference type="PANTHER" id="PTHR48069">
    <property type="entry name" value="DIHYDROFOLATE REDUCTASE"/>
    <property type="match status" value="1"/>
</dbReference>
<dbReference type="GO" id="GO:0046452">
    <property type="term" value="P:dihydrofolate metabolic process"/>
    <property type="evidence" value="ECO:0007669"/>
    <property type="project" value="TreeGrafter"/>
</dbReference>
<dbReference type="InterPro" id="IPR012259">
    <property type="entry name" value="DHFR"/>
</dbReference>